<dbReference type="GeneID" id="56349637"/>
<proteinExistence type="predicted"/>
<dbReference type="EMBL" id="LDPH01000018">
    <property type="protein sequence ID" value="KLV25072.1"/>
    <property type="molecule type" value="Genomic_DNA"/>
</dbReference>
<accession>A0A0J1IGK4</accession>
<evidence type="ECO:0000313" key="1">
    <source>
        <dbReference type="EMBL" id="KLV25072.1"/>
    </source>
</evidence>
<reference evidence="1 2" key="1">
    <citation type="submission" date="2015-05" db="EMBL/GenBank/DDBJ databases">
        <title>Whole genome sequence and identification of bacterial endophytes from Costus igneus.</title>
        <authorList>
            <person name="Lee Y.P."/>
            <person name="Gan H.M."/>
            <person name="Eng W."/>
            <person name="Wheatley M.S."/>
            <person name="Caraballo A."/>
            <person name="Polter S."/>
            <person name="Savka M.A."/>
            <person name="Hudson A.O."/>
        </authorList>
    </citation>
    <scope>NUCLEOTIDE SEQUENCE [LARGE SCALE GENOMIC DNA]</scope>
    <source>
        <strain evidence="1 2">RIT379</strain>
    </source>
</reference>
<comment type="caution">
    <text evidence="1">The sequence shown here is derived from an EMBL/GenBank/DDBJ whole genome shotgun (WGS) entry which is preliminary data.</text>
</comment>
<organism evidence="1 2">
    <name type="scientific">Niallia circulans</name>
    <name type="common">Bacillus circulans</name>
    <dbReference type="NCBI Taxonomy" id="1397"/>
    <lineage>
        <taxon>Bacteria</taxon>
        <taxon>Bacillati</taxon>
        <taxon>Bacillota</taxon>
        <taxon>Bacilli</taxon>
        <taxon>Bacillales</taxon>
        <taxon>Bacillaceae</taxon>
        <taxon>Niallia</taxon>
    </lineage>
</organism>
<dbReference type="RefSeq" id="WP_047943412.1">
    <property type="nucleotide sequence ID" value="NZ_CP053989.1"/>
</dbReference>
<dbReference type="PATRIC" id="fig|1397.4.peg.1534"/>
<evidence type="ECO:0000313" key="2">
    <source>
        <dbReference type="Proteomes" id="UP000036045"/>
    </source>
</evidence>
<name>A0A0J1IGK4_NIACI</name>
<dbReference type="AlphaFoldDB" id="A0A0J1IGK4"/>
<keyword evidence="2" id="KW-1185">Reference proteome</keyword>
<gene>
    <name evidence="1" type="ORF">ABW02_16680</name>
</gene>
<dbReference type="OrthoDB" id="2991597at2"/>
<sequence length="96" mass="10526">MSAKNFYNQCSKGVGRCVRIRTHSGEVHTGIIERVTPNKVYIRPIGGNRRNHGGFGYGYRRGNRPGWGWGWGWGFGAAAIGVSLGLIAALAFIPFF</sequence>
<protein>
    <submittedName>
        <fullName evidence="1">Uncharacterized protein</fullName>
    </submittedName>
</protein>
<dbReference type="Proteomes" id="UP000036045">
    <property type="component" value="Unassembled WGS sequence"/>
</dbReference>